<feature type="transmembrane region" description="Helical" evidence="1">
    <location>
        <begin position="32"/>
        <end position="50"/>
    </location>
</feature>
<feature type="transmembrane region" description="Helical" evidence="1">
    <location>
        <begin position="82"/>
        <end position="101"/>
    </location>
</feature>
<gene>
    <name evidence="2" type="ORF">SSV_0091</name>
</gene>
<keyword evidence="1" id="KW-0812">Transmembrane</keyword>
<feature type="transmembrane region" description="Helical" evidence="1">
    <location>
        <begin position="57"/>
        <end position="76"/>
    </location>
</feature>
<proteinExistence type="predicted"/>
<dbReference type="Proteomes" id="UP000183504">
    <property type="component" value="Unassembled WGS sequence"/>
</dbReference>
<feature type="transmembrane region" description="Helical" evidence="1">
    <location>
        <begin position="7"/>
        <end position="26"/>
    </location>
</feature>
<sequence>MFRKKGLEKSLAVFVLAIGLILFYSWNFAANIFYIGIALILLGIFSVFVLSDLLVTWAMILGVVIATLVLLFDVTYLPDNQVFFLLYVFPVSAWLTSRVNFYLHQRLGLVQDDSEDAAEAYDELVKKVHLEEAPAFQALLVHWAHNHHFYQIHSREYKRMLKRILRLLNWDFQNVETVYYVSNGNFLVLVEDLDQEVKEYFQEKVRADLTTMRFENKKTDQEIQFQSGSLKLNAQNIDKFHNFDDALSNLERQLETDIIVEY</sequence>
<protein>
    <recommendedName>
        <fullName evidence="4">GGDEF domain-containing protein</fullName>
    </recommendedName>
</protein>
<dbReference type="AlphaFoldDB" id="A0A0B7GMG2"/>
<reference evidence="2 3" key="1">
    <citation type="submission" date="2015-01" db="EMBL/GenBank/DDBJ databases">
        <authorList>
            <person name="Pelicic Vladimir"/>
        </authorList>
    </citation>
    <scope>NUCLEOTIDE SEQUENCE [LARGE SCALE GENOMIC DNA]</scope>
    <source>
        <strain evidence="2 3">2908</strain>
    </source>
</reference>
<dbReference type="RefSeq" id="WP_072073261.1">
    <property type="nucleotide sequence ID" value="NZ_CDMW01000001.1"/>
</dbReference>
<organism evidence="2 3">
    <name type="scientific">Streptococcus sanguinis</name>
    <dbReference type="NCBI Taxonomy" id="1305"/>
    <lineage>
        <taxon>Bacteria</taxon>
        <taxon>Bacillati</taxon>
        <taxon>Bacillota</taxon>
        <taxon>Bacilli</taxon>
        <taxon>Lactobacillales</taxon>
        <taxon>Streptococcaceae</taxon>
        <taxon>Streptococcus</taxon>
    </lineage>
</organism>
<evidence type="ECO:0008006" key="4">
    <source>
        <dbReference type="Google" id="ProtNLM"/>
    </source>
</evidence>
<keyword evidence="1" id="KW-0472">Membrane</keyword>
<accession>A0A0B7GMG2</accession>
<evidence type="ECO:0000256" key="1">
    <source>
        <dbReference type="SAM" id="Phobius"/>
    </source>
</evidence>
<evidence type="ECO:0000313" key="3">
    <source>
        <dbReference type="Proteomes" id="UP000183504"/>
    </source>
</evidence>
<keyword evidence="1" id="KW-1133">Transmembrane helix</keyword>
<dbReference type="EMBL" id="CDMW01000001">
    <property type="protein sequence ID" value="CEL89426.1"/>
    <property type="molecule type" value="Genomic_DNA"/>
</dbReference>
<name>A0A0B7GMG2_STRSA</name>
<evidence type="ECO:0000313" key="2">
    <source>
        <dbReference type="EMBL" id="CEL89426.1"/>
    </source>
</evidence>